<keyword evidence="2" id="KW-1185">Reference proteome</keyword>
<organism evidence="1 2">
    <name type="scientific">Niallia taxi</name>
    <dbReference type="NCBI Taxonomy" id="2499688"/>
    <lineage>
        <taxon>Bacteria</taxon>
        <taxon>Bacillati</taxon>
        <taxon>Bacillota</taxon>
        <taxon>Bacilli</taxon>
        <taxon>Bacillales</taxon>
        <taxon>Bacillaceae</taxon>
        <taxon>Niallia</taxon>
    </lineage>
</organism>
<evidence type="ECO:0000313" key="1">
    <source>
        <dbReference type="EMBL" id="RVT57420.1"/>
    </source>
</evidence>
<accession>A0A437K4B8</accession>
<gene>
    <name evidence="1" type="ORF">EM808_24655</name>
</gene>
<sequence length="115" mass="13540">MVIRDRGKIKWLPAAFLPEQKQLISEALYDLSKLAQPILDEYQIEEIEKKICYAMEYNFFVTISVWESGLIHKMSGYIRYLEPLKKEIRMEVGTPSEYIIERISFANVISIYLNS</sequence>
<comment type="caution">
    <text evidence="1">The sequence shown here is derived from an EMBL/GenBank/DDBJ whole genome shotgun (WGS) entry which is preliminary data.</text>
</comment>
<dbReference type="RefSeq" id="WP_127741869.1">
    <property type="nucleotide sequence ID" value="NZ_RZTZ01000017.1"/>
</dbReference>
<dbReference type="InterPro" id="IPR014962">
    <property type="entry name" value="YolD"/>
</dbReference>
<dbReference type="PANTHER" id="PTHR40051">
    <property type="entry name" value="IG HYPOTHETICAL 15966"/>
    <property type="match status" value="1"/>
</dbReference>
<dbReference type="AlphaFoldDB" id="A0A437K4B8"/>
<name>A0A437K4B8_9BACI</name>
<protein>
    <submittedName>
        <fullName evidence="1">YolD-like family protein</fullName>
    </submittedName>
</protein>
<dbReference type="Pfam" id="PF08863">
    <property type="entry name" value="YolD"/>
    <property type="match status" value="1"/>
</dbReference>
<dbReference type="Proteomes" id="UP000288024">
    <property type="component" value="Unassembled WGS sequence"/>
</dbReference>
<dbReference type="EMBL" id="RZTZ01000017">
    <property type="protein sequence ID" value="RVT57420.1"/>
    <property type="molecule type" value="Genomic_DNA"/>
</dbReference>
<dbReference type="PANTHER" id="PTHR40051:SF1">
    <property type="entry name" value="YOLD-LIKE FAMILY PROTEIN"/>
    <property type="match status" value="1"/>
</dbReference>
<reference evidence="1 2" key="1">
    <citation type="submission" date="2019-01" db="EMBL/GenBank/DDBJ databases">
        <title>Bacillus sp. M5HDSG1-1, whole genome shotgun sequence.</title>
        <authorList>
            <person name="Tuo L."/>
        </authorList>
    </citation>
    <scope>NUCLEOTIDE SEQUENCE [LARGE SCALE GENOMIC DNA]</scope>
    <source>
        <strain evidence="1 2">M5HDSG1-1</strain>
    </source>
</reference>
<evidence type="ECO:0000313" key="2">
    <source>
        <dbReference type="Proteomes" id="UP000288024"/>
    </source>
</evidence>
<proteinExistence type="predicted"/>